<keyword evidence="1 2" id="KW-0489">Methyltransferase</keyword>
<comment type="similarity">
    <text evidence="1">Belongs to the thymidylate synthase ThyX family.</text>
</comment>
<protein>
    <recommendedName>
        <fullName evidence="1">Flavin-dependent thymidylate synthase</fullName>
        <shortName evidence="1">FDTS</shortName>
        <ecNumber evidence="1">2.1.1.148</ecNumber>
    </recommendedName>
    <alternativeName>
        <fullName evidence="1">FAD-dependent thymidylate synthase</fullName>
    </alternativeName>
    <alternativeName>
        <fullName evidence="1">Thymidylate synthase ThyX</fullName>
        <shortName evidence="1">TS</shortName>
        <shortName evidence="1">TSase</shortName>
    </alternativeName>
</protein>
<comment type="caution">
    <text evidence="1">Lacks conserved residue(s) required for the propagation of feature annotation.</text>
</comment>
<dbReference type="InterPro" id="IPR036098">
    <property type="entry name" value="Thymidylate_synthase_ThyX_sf"/>
</dbReference>
<feature type="binding site" evidence="1">
    <location>
        <begin position="92"/>
        <end position="94"/>
    </location>
    <ligand>
        <name>FAD</name>
        <dbReference type="ChEBI" id="CHEBI:57692"/>
        <note>ligand shared between neighboring subunits</note>
    </ligand>
</feature>
<dbReference type="HAMAP" id="MF_01408">
    <property type="entry name" value="ThyX"/>
    <property type="match status" value="1"/>
</dbReference>
<comment type="catalytic activity">
    <reaction evidence="1">
        <text>dUMP + (6R)-5,10-methylene-5,6,7,8-tetrahydrofolate + NADPH + H(+) = dTMP + (6S)-5,6,7,8-tetrahydrofolate + NADP(+)</text>
        <dbReference type="Rhea" id="RHEA:29043"/>
        <dbReference type="ChEBI" id="CHEBI:15378"/>
        <dbReference type="ChEBI" id="CHEBI:15636"/>
        <dbReference type="ChEBI" id="CHEBI:57453"/>
        <dbReference type="ChEBI" id="CHEBI:57783"/>
        <dbReference type="ChEBI" id="CHEBI:58349"/>
        <dbReference type="ChEBI" id="CHEBI:63528"/>
        <dbReference type="ChEBI" id="CHEBI:246422"/>
        <dbReference type="EC" id="2.1.1.148"/>
    </reaction>
</comment>
<dbReference type="NCBIfam" id="TIGR02170">
    <property type="entry name" value="thyX"/>
    <property type="match status" value="1"/>
</dbReference>
<accession>A0ABY6HSG3</accession>
<keyword evidence="1" id="KW-0285">Flavoprotein</keyword>
<dbReference type="Pfam" id="PF02511">
    <property type="entry name" value="Thy1"/>
    <property type="match status" value="1"/>
</dbReference>
<feature type="binding site" evidence="1">
    <location>
        <position position="100"/>
    </location>
    <ligand>
        <name>FAD</name>
        <dbReference type="ChEBI" id="CHEBI:57692"/>
        <note>ligand shared between neighboring subunits</note>
    </ligand>
</feature>
<evidence type="ECO:0000256" key="1">
    <source>
        <dbReference type="HAMAP-Rule" id="MF_01408"/>
    </source>
</evidence>
<feature type="binding site" evidence="1">
    <location>
        <begin position="89"/>
        <end position="92"/>
    </location>
    <ligand>
        <name>dUMP</name>
        <dbReference type="ChEBI" id="CHEBI:246422"/>
        <note>ligand shared between dimeric partners</note>
    </ligand>
</feature>
<dbReference type="SUPFAM" id="SSF69796">
    <property type="entry name" value="Thymidylate synthase-complementing protein Thy1"/>
    <property type="match status" value="1"/>
</dbReference>
<feature type="binding site" evidence="1">
    <location>
        <position position="198"/>
    </location>
    <ligand>
        <name>dUMP</name>
        <dbReference type="ChEBI" id="CHEBI:246422"/>
        <note>ligand shared between dimeric partners</note>
    </ligand>
</feature>
<evidence type="ECO:0000313" key="2">
    <source>
        <dbReference type="EMBL" id="UYP46451.1"/>
    </source>
</evidence>
<comment type="subunit">
    <text evidence="1">Homotetramer.</text>
</comment>
<keyword evidence="1 2" id="KW-0808">Transferase</keyword>
<comment type="cofactor">
    <cofactor evidence="1">
        <name>FAD</name>
        <dbReference type="ChEBI" id="CHEBI:57692"/>
    </cofactor>
    <text evidence="1">Binds 4 FAD per tetramer. Each FAD binding site is formed by three monomers.</text>
</comment>
<dbReference type="PANTHER" id="PTHR34934">
    <property type="entry name" value="FLAVIN-DEPENDENT THYMIDYLATE SYNTHASE"/>
    <property type="match status" value="1"/>
</dbReference>
<dbReference type="EMBL" id="CP104013">
    <property type="protein sequence ID" value="UYP46451.1"/>
    <property type="molecule type" value="Genomic_DNA"/>
</dbReference>
<comment type="pathway">
    <text evidence="1">Pyrimidine metabolism; dTTP biosynthesis.</text>
</comment>
<dbReference type="EC" id="2.1.1.148" evidence="1"/>
<keyword evidence="1" id="KW-0274">FAD</keyword>
<comment type="function">
    <text evidence="1">Catalyzes the reductive methylation of 2'-deoxyuridine-5'-monophosphate (dUMP) to 2'-deoxythymidine-5'-monophosphate (dTMP) while utilizing 5,10-methylenetetrahydrofolate (mTHF) as the methyl donor, and NADPH and FADH(2) as the reductant.</text>
</comment>
<keyword evidence="1" id="KW-0545">Nucleotide biosynthesis</keyword>
<dbReference type="Gene3D" id="3.30.1360.170">
    <property type="match status" value="1"/>
</dbReference>
<gene>
    <name evidence="1" type="primary">thyX</name>
    <name evidence="2" type="ORF">NEF87_002736</name>
</gene>
<dbReference type="PROSITE" id="PS51331">
    <property type="entry name" value="THYX"/>
    <property type="match status" value="1"/>
</dbReference>
<dbReference type="CDD" id="cd20175">
    <property type="entry name" value="ThyX"/>
    <property type="match status" value="1"/>
</dbReference>
<feature type="active site" description="Involved in ionization of N3 of dUMP, leading to its activation" evidence="1">
    <location>
        <position position="198"/>
    </location>
</feature>
<dbReference type="InterPro" id="IPR003669">
    <property type="entry name" value="Thymidylate_synthase_ThyX"/>
</dbReference>
<dbReference type="Proteomes" id="UP001208689">
    <property type="component" value="Chromosome"/>
</dbReference>
<dbReference type="PANTHER" id="PTHR34934:SF1">
    <property type="entry name" value="FLAVIN-DEPENDENT THYMIDYLATE SYNTHASE"/>
    <property type="match status" value="1"/>
</dbReference>
<feature type="binding site" description="in other chain" evidence="1">
    <location>
        <position position="171"/>
    </location>
    <ligand>
        <name>dUMP</name>
        <dbReference type="ChEBI" id="CHEBI:246422"/>
        <note>ligand shared between dimeric partners</note>
    </ligand>
</feature>
<sequence length="304" mass="35685">MNKLISMEKKGELLQVKNILDHGFVELVDVLGSDQAIVNAARTSYDKGTKKVSSTKQLIRYLMRHQHSGPLEFGELVFRIRCPLFVARQWFRHRTGSYNEVSLRYSEATDEYYVPKSEWITTQDRRNRQARTGTVLNDSELIRDEFNSDANDLLKKYNNYLERGVAREIARINLPLSLYTTFCYKSDLRNLLNFLTLRTDSHAQFEIREYAEAMVEMAEKFFPITIQAWRDYMKNSLHFSFPELNVLKKILSEANIDINEKVSEYFDKNKTPSLAELEKIEFKDKIRTLMGDSISLDYLKKKND</sequence>
<proteinExistence type="inferred from homology"/>
<dbReference type="GO" id="GO:0050797">
    <property type="term" value="F:thymidylate synthase (FAD) activity"/>
    <property type="evidence" value="ECO:0007669"/>
    <property type="project" value="UniProtKB-EC"/>
</dbReference>
<organism evidence="2 3">
    <name type="scientific">Candidatus Lokiarchaeum ossiferum</name>
    <dbReference type="NCBI Taxonomy" id="2951803"/>
    <lineage>
        <taxon>Archaea</taxon>
        <taxon>Promethearchaeati</taxon>
        <taxon>Promethearchaeota</taxon>
        <taxon>Promethearchaeia</taxon>
        <taxon>Promethearchaeales</taxon>
        <taxon>Promethearchaeaceae</taxon>
        <taxon>Candidatus Lokiarchaeum</taxon>
    </lineage>
</organism>
<feature type="binding site" evidence="1">
    <location>
        <position position="193"/>
    </location>
    <ligand>
        <name>FAD</name>
        <dbReference type="ChEBI" id="CHEBI:57692"/>
        <note>ligand shared between neighboring subunits</note>
    </ligand>
</feature>
<feature type="binding site" description="in other chain" evidence="1">
    <location>
        <begin position="100"/>
        <end position="104"/>
    </location>
    <ligand>
        <name>dUMP</name>
        <dbReference type="ChEBI" id="CHEBI:246422"/>
        <note>ligand shared between dimeric partners</note>
    </ligand>
</feature>
<feature type="binding site" evidence="1">
    <location>
        <begin position="187"/>
        <end position="189"/>
    </location>
    <ligand>
        <name>FAD</name>
        <dbReference type="ChEBI" id="CHEBI:57692"/>
        <note>ligand shared between neighboring subunits</note>
    </ligand>
</feature>
<evidence type="ECO:0000313" key="3">
    <source>
        <dbReference type="Proteomes" id="UP001208689"/>
    </source>
</evidence>
<reference evidence="2" key="1">
    <citation type="submission" date="2022-09" db="EMBL/GenBank/DDBJ databases">
        <title>Actin cytoskeleton and complex cell architecture in an #Asgard archaeon.</title>
        <authorList>
            <person name="Ponce Toledo R.I."/>
            <person name="Schleper C."/>
            <person name="Rodrigues Oliveira T."/>
            <person name="Wollweber F."/>
            <person name="Xu J."/>
            <person name="Rittmann S."/>
            <person name="Klingl A."/>
            <person name="Pilhofer M."/>
        </authorList>
    </citation>
    <scope>NUCLEOTIDE SEQUENCE</scope>
    <source>
        <strain evidence="2">B-35</strain>
    </source>
</reference>
<keyword evidence="1" id="KW-0521">NADP</keyword>
<name>A0ABY6HSG3_9ARCH</name>
<dbReference type="GO" id="GO:0032259">
    <property type="term" value="P:methylation"/>
    <property type="evidence" value="ECO:0007669"/>
    <property type="project" value="UniProtKB-KW"/>
</dbReference>
<keyword evidence="3" id="KW-1185">Reference proteome</keyword>